<dbReference type="STRING" id="46914.JP75_14370"/>
<name>A0A087M1A1_9HYPH</name>
<evidence type="ECO:0008006" key="4">
    <source>
        <dbReference type="Google" id="ProtNLM"/>
    </source>
</evidence>
<dbReference type="Gene3D" id="3.30.1120.70">
    <property type="match status" value="1"/>
</dbReference>
<feature type="region of interest" description="Disordered" evidence="1">
    <location>
        <begin position="370"/>
        <end position="406"/>
    </location>
</feature>
<sequence length="406" mass="44621">MPGLFRKADPEPTPRAPVTLTDPLAALFFGAQPTYSNISVTPKTAMQVPAVALAVQTIANAVGGLPVKLYVRKGKGKEADPAHPAFTLAHDEANPWTSAAELRAQLTRDALLHNNGGFALAVRGGSGNVVEFHRLDPLTVEIKIDEATSEPFYLVGKGQKRKRHEYWDILHVRQVDGAPINLARNAIGLAIDLELHAAGLFANSARPSGILKTNQKNDTALANMKAVWDRTFGGRNSGGTAFLPEGTEYQALTMTSIDAQFLETRRHQVEEIARAFNVPPTMLYDLERGTWSNTAQMDQHFLNYSLKPWLEAWQWAYARVLLKPEERRTHFFEFITADLMTVNPAERTEIYGKMVAMRAMTPNEVRAGLNMPALPGGDELANPYTTTSAPPQADNDNPPDTEKDAA</sequence>
<reference evidence="2 3" key="1">
    <citation type="submission" date="2014-08" db="EMBL/GenBank/DDBJ databases">
        <authorList>
            <person name="Hassan Y.I."/>
            <person name="Lepp D."/>
            <person name="Zhou T."/>
        </authorList>
    </citation>
    <scope>NUCLEOTIDE SEQUENCE [LARGE SCALE GENOMIC DNA]</scope>
    <source>
        <strain evidence="2 3">IFO13584</strain>
    </source>
</reference>
<gene>
    <name evidence="2" type="ORF">JP75_14370</name>
</gene>
<dbReference type="Gene3D" id="1.20.1270.210">
    <property type="match status" value="1"/>
</dbReference>
<feature type="compositionally biased region" description="Low complexity" evidence="1">
    <location>
        <begin position="389"/>
        <end position="398"/>
    </location>
</feature>
<dbReference type="InterPro" id="IPR006944">
    <property type="entry name" value="Phage/GTA_portal"/>
</dbReference>
<dbReference type="Pfam" id="PF04860">
    <property type="entry name" value="Phage_portal"/>
    <property type="match status" value="1"/>
</dbReference>
<evidence type="ECO:0000313" key="3">
    <source>
        <dbReference type="Proteomes" id="UP000028981"/>
    </source>
</evidence>
<keyword evidence="3" id="KW-1185">Reference proteome</keyword>
<proteinExistence type="predicted"/>
<dbReference type="InterPro" id="IPR006427">
    <property type="entry name" value="Portal_HK97"/>
</dbReference>
<protein>
    <recommendedName>
        <fullName evidence="4">Portal protein</fullName>
    </recommendedName>
</protein>
<dbReference type="OrthoDB" id="7592047at2"/>
<dbReference type="Gene3D" id="3.40.140.120">
    <property type="match status" value="1"/>
</dbReference>
<dbReference type="Proteomes" id="UP000028981">
    <property type="component" value="Unassembled WGS sequence"/>
</dbReference>
<accession>A0A087M1A1</accession>
<dbReference type="NCBIfam" id="TIGR01537">
    <property type="entry name" value="portal_HK97"/>
    <property type="match status" value="1"/>
</dbReference>
<comment type="caution">
    <text evidence="2">The sequence shown here is derived from an EMBL/GenBank/DDBJ whole genome shotgun (WGS) entry which is preliminary data.</text>
</comment>
<organism evidence="2 3">
    <name type="scientific">Devosia riboflavina</name>
    <dbReference type="NCBI Taxonomy" id="46914"/>
    <lineage>
        <taxon>Bacteria</taxon>
        <taxon>Pseudomonadati</taxon>
        <taxon>Pseudomonadota</taxon>
        <taxon>Alphaproteobacteria</taxon>
        <taxon>Hyphomicrobiales</taxon>
        <taxon>Devosiaceae</taxon>
        <taxon>Devosia</taxon>
    </lineage>
</organism>
<dbReference type="EMBL" id="JQGC01000012">
    <property type="protein sequence ID" value="KFL30654.1"/>
    <property type="molecule type" value="Genomic_DNA"/>
</dbReference>
<evidence type="ECO:0000256" key="1">
    <source>
        <dbReference type="SAM" id="MobiDB-lite"/>
    </source>
</evidence>
<evidence type="ECO:0000313" key="2">
    <source>
        <dbReference type="EMBL" id="KFL30654.1"/>
    </source>
</evidence>
<dbReference type="AlphaFoldDB" id="A0A087M1A1"/>